<gene>
    <name evidence="2" type="primary">CACNA2D2_3</name>
    <name evidence="2" type="ORF">ATANTOWER_023073</name>
</gene>
<dbReference type="InterPro" id="IPR013680">
    <property type="entry name" value="VDCC_a2/dsu"/>
</dbReference>
<evidence type="ECO:0000313" key="3">
    <source>
        <dbReference type="Proteomes" id="UP001345963"/>
    </source>
</evidence>
<evidence type="ECO:0000259" key="1">
    <source>
        <dbReference type="Pfam" id="PF08473"/>
    </source>
</evidence>
<protein>
    <submittedName>
        <fullName evidence="2">Voltage-dependent calcium channel subunit alpha-2/delta-2</fullName>
    </submittedName>
</protein>
<feature type="domain" description="Voltage-dependent calcium channel alpha-2/delta subunit conserved region" evidence="1">
    <location>
        <begin position="2"/>
        <end position="38"/>
    </location>
</feature>
<name>A0ABU7C3Z8_9TELE</name>
<evidence type="ECO:0000313" key="2">
    <source>
        <dbReference type="EMBL" id="MED6257438.1"/>
    </source>
</evidence>
<dbReference type="Pfam" id="PF08473">
    <property type="entry name" value="VGCC_alpha2"/>
    <property type="match status" value="1"/>
</dbReference>
<proteinExistence type="predicted"/>
<dbReference type="EMBL" id="JAHUTI010079187">
    <property type="protein sequence ID" value="MED6257438.1"/>
    <property type="molecule type" value="Genomic_DNA"/>
</dbReference>
<comment type="caution">
    <text evidence="2">The sequence shown here is derived from an EMBL/GenBank/DDBJ whole genome shotgun (WGS) entry which is preliminary data.</text>
</comment>
<dbReference type="Proteomes" id="UP001345963">
    <property type="component" value="Unassembled WGS sequence"/>
</dbReference>
<sequence>MQTVQEENPCELLSNARYRRGPTSCFDYSALENTSECGRGSSLQSSIGVLLFIQLILPLFHLSHIQTL</sequence>
<accession>A0ABU7C3Z8</accession>
<keyword evidence="3" id="KW-1185">Reference proteome</keyword>
<reference evidence="2 3" key="1">
    <citation type="submission" date="2021-07" db="EMBL/GenBank/DDBJ databases">
        <authorList>
            <person name="Palmer J.M."/>
        </authorList>
    </citation>
    <scope>NUCLEOTIDE SEQUENCE [LARGE SCALE GENOMIC DNA]</scope>
    <source>
        <strain evidence="2 3">AT_MEX2019</strain>
        <tissue evidence="2">Muscle</tissue>
    </source>
</reference>
<organism evidence="2 3">
    <name type="scientific">Ataeniobius toweri</name>
    <dbReference type="NCBI Taxonomy" id="208326"/>
    <lineage>
        <taxon>Eukaryota</taxon>
        <taxon>Metazoa</taxon>
        <taxon>Chordata</taxon>
        <taxon>Craniata</taxon>
        <taxon>Vertebrata</taxon>
        <taxon>Euteleostomi</taxon>
        <taxon>Actinopterygii</taxon>
        <taxon>Neopterygii</taxon>
        <taxon>Teleostei</taxon>
        <taxon>Neoteleostei</taxon>
        <taxon>Acanthomorphata</taxon>
        <taxon>Ovalentaria</taxon>
        <taxon>Atherinomorphae</taxon>
        <taxon>Cyprinodontiformes</taxon>
        <taxon>Goodeidae</taxon>
        <taxon>Ataeniobius</taxon>
    </lineage>
</organism>